<organism evidence="9 10">
    <name type="scientific">Mucilaginibacter celer</name>
    <dbReference type="NCBI Taxonomy" id="2305508"/>
    <lineage>
        <taxon>Bacteria</taxon>
        <taxon>Pseudomonadati</taxon>
        <taxon>Bacteroidota</taxon>
        <taxon>Sphingobacteriia</taxon>
        <taxon>Sphingobacteriales</taxon>
        <taxon>Sphingobacteriaceae</taxon>
        <taxon>Mucilaginibacter</taxon>
    </lineage>
</organism>
<dbReference type="PROSITE" id="PS50109">
    <property type="entry name" value="HIS_KIN"/>
    <property type="match status" value="1"/>
</dbReference>
<dbReference type="Gene3D" id="3.30.565.10">
    <property type="entry name" value="Histidine kinase-like ATPase, C-terminal domain"/>
    <property type="match status" value="1"/>
</dbReference>
<dbReference type="InterPro" id="IPR005467">
    <property type="entry name" value="His_kinase_dom"/>
</dbReference>
<evidence type="ECO:0000256" key="3">
    <source>
        <dbReference type="ARBA" id="ARBA00022553"/>
    </source>
</evidence>
<dbReference type="OrthoDB" id="1523170at2"/>
<evidence type="ECO:0000313" key="9">
    <source>
        <dbReference type="EMBL" id="AYL94316.1"/>
    </source>
</evidence>
<evidence type="ECO:0000256" key="5">
    <source>
        <dbReference type="ARBA" id="ARBA00022741"/>
    </source>
</evidence>
<dbReference type="Proteomes" id="UP000270046">
    <property type="component" value="Chromosome"/>
</dbReference>
<dbReference type="EC" id="2.7.13.3" evidence="2"/>
<feature type="domain" description="Histidine kinase" evidence="8">
    <location>
        <begin position="568"/>
        <end position="761"/>
    </location>
</feature>
<dbReference type="EMBL" id="CP032869">
    <property type="protein sequence ID" value="AYL94316.1"/>
    <property type="molecule type" value="Genomic_DNA"/>
</dbReference>
<name>A0A494VHS3_9SPHI</name>
<sequence length="777" mass="88504">MTACGKVMLAVILGIMFSGVWDLKAQSSYEPGIRELKGQLGHLKRDTAKFNVLLLLSRSYLFKPEKSSRDADSALMYLNEAAVLNGELRDRRGSGRIVLLQAMIYNYQGLVDKGLQSSEAALKIFTDLRLKADIAEAQIIIGQHYNNDEPGLSRKIGYYQKAVRLFEEAGYKNRMATTLKDLADFQMIANQSTEALKNLRAAVSIYLSTGYRDMQGVYDLLGFNLARMGDYVDALKFGLLAVKTAEAVNDTSLQLGTIYYRTSFACYMTRQYASADIYVNKALKVAAKYKDTSAMVIMTLNKGYFLMKMAKFKEVIPLIAELNRLGAATRSPGAPVEMAYLSMTDYLYLKQYDKARIHFERLRSLSADPGIQGEIHEKALRGMISYYQFTGRYAESYAFIAEHQRFCKANGYRIFMPQEELWLFKADSALGNYVSAIKHYQAFKKVDDSILMEKNTRQTALLNIQYESEKKDKDILSKTKDIRYLKKQSQLQQIRLEQQKSIKNIIICGSGMLMLILIIGYNRFRLKQRNNLLLQAQQTEINEQNITLKNFNARQSSLLNEKEWLLREVHHRVKNNLQVTMSLLNIQSSYLDNEQALHAIQDSQRRIHAMSLIHQKLYQSDTPTEIDMSVYIPELVKYLKECFGIESDIRFVFDVVPVTLDVAQAIPLGLILNEAITNAIKYAFKNGQLGTIVILMKIEMPDHIRLSIADNGIGLPPDFDPDASNSLGMNLMRGLSAQIDGQMHIERYQGTRVNIVFRDFRSLQVQPDHEKNELTTA</sequence>
<dbReference type="Pfam" id="PF02518">
    <property type="entry name" value="HATPase_c"/>
    <property type="match status" value="1"/>
</dbReference>
<dbReference type="InterPro" id="IPR003594">
    <property type="entry name" value="HATPase_dom"/>
</dbReference>
<gene>
    <name evidence="9" type="ORF">HYN43_002960</name>
</gene>
<evidence type="ECO:0000256" key="7">
    <source>
        <dbReference type="ARBA" id="ARBA00022840"/>
    </source>
</evidence>
<keyword evidence="7" id="KW-0067">ATP-binding</keyword>
<comment type="catalytic activity">
    <reaction evidence="1">
        <text>ATP + protein L-histidine = ADP + protein N-phospho-L-histidine.</text>
        <dbReference type="EC" id="2.7.13.3"/>
    </reaction>
</comment>
<keyword evidence="4" id="KW-0808">Transferase</keyword>
<dbReference type="SUPFAM" id="SSF48452">
    <property type="entry name" value="TPR-like"/>
    <property type="match status" value="2"/>
</dbReference>
<dbReference type="KEGG" id="muh:HYN43_002960"/>
<dbReference type="InterPro" id="IPR011495">
    <property type="entry name" value="Sig_transdc_His_kin_sub2_dim/P"/>
</dbReference>
<keyword evidence="6 9" id="KW-0418">Kinase</keyword>
<dbReference type="InterPro" id="IPR036890">
    <property type="entry name" value="HATPase_C_sf"/>
</dbReference>
<dbReference type="PANTHER" id="PTHR41523:SF8">
    <property type="entry name" value="ETHYLENE RESPONSE SENSOR PROTEIN"/>
    <property type="match status" value="1"/>
</dbReference>
<evidence type="ECO:0000256" key="6">
    <source>
        <dbReference type="ARBA" id="ARBA00022777"/>
    </source>
</evidence>
<dbReference type="PANTHER" id="PTHR41523">
    <property type="entry name" value="TWO-COMPONENT SYSTEM SENSOR PROTEIN"/>
    <property type="match status" value="1"/>
</dbReference>
<dbReference type="Gene3D" id="3.30.450.20">
    <property type="entry name" value="PAS domain"/>
    <property type="match status" value="1"/>
</dbReference>
<dbReference type="AlphaFoldDB" id="A0A494VHS3"/>
<evidence type="ECO:0000256" key="1">
    <source>
        <dbReference type="ARBA" id="ARBA00000085"/>
    </source>
</evidence>
<dbReference type="SUPFAM" id="SSF55874">
    <property type="entry name" value="ATPase domain of HSP90 chaperone/DNA topoisomerase II/histidine kinase"/>
    <property type="match status" value="1"/>
</dbReference>
<evidence type="ECO:0000313" key="10">
    <source>
        <dbReference type="Proteomes" id="UP000270046"/>
    </source>
</evidence>
<keyword evidence="5" id="KW-0547">Nucleotide-binding</keyword>
<keyword evidence="3" id="KW-0597">Phosphoprotein</keyword>
<proteinExistence type="predicted"/>
<dbReference type="InterPro" id="IPR011990">
    <property type="entry name" value="TPR-like_helical_dom_sf"/>
</dbReference>
<dbReference type="GO" id="GO:0004673">
    <property type="term" value="F:protein histidine kinase activity"/>
    <property type="evidence" value="ECO:0007669"/>
    <property type="project" value="UniProtKB-EC"/>
</dbReference>
<evidence type="ECO:0000256" key="4">
    <source>
        <dbReference type="ARBA" id="ARBA00022679"/>
    </source>
</evidence>
<protein>
    <recommendedName>
        <fullName evidence="2">histidine kinase</fullName>
        <ecNumber evidence="2">2.7.13.3</ecNumber>
    </recommendedName>
</protein>
<dbReference type="Gene3D" id="1.25.40.10">
    <property type="entry name" value="Tetratricopeptide repeat domain"/>
    <property type="match status" value="2"/>
</dbReference>
<accession>A0A494VHS3</accession>
<keyword evidence="10" id="KW-1185">Reference proteome</keyword>
<evidence type="ECO:0000256" key="2">
    <source>
        <dbReference type="ARBA" id="ARBA00012438"/>
    </source>
</evidence>
<evidence type="ECO:0000259" key="8">
    <source>
        <dbReference type="PROSITE" id="PS50109"/>
    </source>
</evidence>
<dbReference type="Pfam" id="PF07568">
    <property type="entry name" value="HisKA_2"/>
    <property type="match status" value="1"/>
</dbReference>
<dbReference type="GO" id="GO:0005524">
    <property type="term" value="F:ATP binding"/>
    <property type="evidence" value="ECO:0007669"/>
    <property type="project" value="UniProtKB-KW"/>
</dbReference>
<reference evidence="9 10" key="1">
    <citation type="submission" date="2018-10" db="EMBL/GenBank/DDBJ databases">
        <title>Genome sequencing of Mucilaginibacter sp. HYN0043.</title>
        <authorList>
            <person name="Kim M."/>
            <person name="Yi H."/>
        </authorList>
    </citation>
    <scope>NUCLEOTIDE SEQUENCE [LARGE SCALE GENOMIC DNA]</scope>
    <source>
        <strain evidence="9 10">HYN0043</strain>
    </source>
</reference>
<dbReference type="SMART" id="SM00387">
    <property type="entry name" value="HATPase_c"/>
    <property type="match status" value="1"/>
</dbReference>